<evidence type="ECO:0000313" key="3">
    <source>
        <dbReference type="EMBL" id="GFK95997.1"/>
    </source>
</evidence>
<feature type="compositionally biased region" description="Pro residues" evidence="1">
    <location>
        <begin position="228"/>
        <end position="238"/>
    </location>
</feature>
<evidence type="ECO:0000259" key="2">
    <source>
        <dbReference type="Pfam" id="PF01936"/>
    </source>
</evidence>
<feature type="compositionally biased region" description="Acidic residues" evidence="1">
    <location>
        <begin position="244"/>
        <end position="255"/>
    </location>
</feature>
<dbReference type="RefSeq" id="WP_173087135.1">
    <property type="nucleotide sequence ID" value="NZ_BLTE01000028.1"/>
</dbReference>
<sequence>MNVSILIDGSFFWMKHMEARLGQPPTAESVRMATDLVMDDPEFDNDSLFRSYYYDSPPYGGKAVHPISQREIEFSTTEQYRIKHEYLDQLRRMPRMQLRLGSLAMQGWKLNKKNMRGIMDSLYHNRPLQPQDVSINLVQKEVDMLMGLDIAWMAARAMVHKIVLLTGDADMIPAMNFAREHGMLVFVAKFGYYLSDKLRDHADGVVEFTLPAPERLHVPPARVVSMPAPVPAPAPVPEPRAEEELPEPPDETLYE</sequence>
<reference evidence="3 4" key="2">
    <citation type="submission" date="2020-05" db="EMBL/GenBank/DDBJ databases">
        <title>Draft genome sequence of Desulfovibrio sp. strainFSS-1.</title>
        <authorList>
            <person name="Shimoshige H."/>
            <person name="Kobayashi H."/>
            <person name="Maekawa T."/>
        </authorList>
    </citation>
    <scope>NUCLEOTIDE SEQUENCE [LARGE SCALE GENOMIC DNA]</scope>
    <source>
        <strain evidence="3 4">SIID29052-01</strain>
    </source>
</reference>
<dbReference type="EMBL" id="BLTE01000028">
    <property type="protein sequence ID" value="GFK95997.1"/>
    <property type="molecule type" value="Genomic_DNA"/>
</dbReference>
<accession>A0A6V8M2F5</accession>
<protein>
    <recommendedName>
        <fullName evidence="2">NYN domain-containing protein</fullName>
    </recommendedName>
</protein>
<dbReference type="Pfam" id="PF01936">
    <property type="entry name" value="NYN"/>
    <property type="match status" value="1"/>
</dbReference>
<comment type="caution">
    <text evidence="3">The sequence shown here is derived from an EMBL/GenBank/DDBJ whole genome shotgun (WGS) entry which is preliminary data.</text>
</comment>
<dbReference type="Proteomes" id="UP000494245">
    <property type="component" value="Unassembled WGS sequence"/>
</dbReference>
<organism evidence="3 4">
    <name type="scientific">Fundidesulfovibrio magnetotacticus</name>
    <dbReference type="NCBI Taxonomy" id="2730080"/>
    <lineage>
        <taxon>Bacteria</taxon>
        <taxon>Pseudomonadati</taxon>
        <taxon>Thermodesulfobacteriota</taxon>
        <taxon>Desulfovibrionia</taxon>
        <taxon>Desulfovibrionales</taxon>
        <taxon>Desulfovibrionaceae</taxon>
        <taxon>Fundidesulfovibrio</taxon>
    </lineage>
</organism>
<feature type="domain" description="NYN" evidence="2">
    <location>
        <begin position="115"/>
        <end position="206"/>
    </location>
</feature>
<proteinExistence type="predicted"/>
<dbReference type="Gene3D" id="3.40.50.1010">
    <property type="entry name" value="5'-nuclease"/>
    <property type="match status" value="1"/>
</dbReference>
<dbReference type="CDD" id="cd18722">
    <property type="entry name" value="PIN_NicB-like"/>
    <property type="match status" value="1"/>
</dbReference>
<dbReference type="GO" id="GO:0004540">
    <property type="term" value="F:RNA nuclease activity"/>
    <property type="evidence" value="ECO:0007669"/>
    <property type="project" value="InterPro"/>
</dbReference>
<name>A0A6V8M2F5_9BACT</name>
<gene>
    <name evidence="3" type="ORF">NNJEOMEG_03871</name>
</gene>
<dbReference type="AlphaFoldDB" id="A0A6V8M2F5"/>
<dbReference type="InterPro" id="IPR021139">
    <property type="entry name" value="NYN"/>
</dbReference>
<reference evidence="3 4" key="1">
    <citation type="submission" date="2020-04" db="EMBL/GenBank/DDBJ databases">
        <authorList>
            <consortium name="Desulfovibrio sp. FSS-1 genome sequencing consortium"/>
            <person name="Shimoshige H."/>
            <person name="Kobayashi H."/>
            <person name="Maekawa T."/>
        </authorList>
    </citation>
    <scope>NUCLEOTIDE SEQUENCE [LARGE SCALE GENOMIC DNA]</scope>
    <source>
        <strain evidence="3 4">SIID29052-01</strain>
    </source>
</reference>
<evidence type="ECO:0000313" key="4">
    <source>
        <dbReference type="Proteomes" id="UP000494245"/>
    </source>
</evidence>
<evidence type="ECO:0000256" key="1">
    <source>
        <dbReference type="SAM" id="MobiDB-lite"/>
    </source>
</evidence>
<feature type="region of interest" description="Disordered" evidence="1">
    <location>
        <begin position="227"/>
        <end position="255"/>
    </location>
</feature>
<keyword evidence="4" id="KW-1185">Reference proteome</keyword>